<dbReference type="Proteomes" id="UP000318693">
    <property type="component" value="Unassembled WGS sequence"/>
</dbReference>
<dbReference type="InterPro" id="IPR058058">
    <property type="entry name" value="CBU_0592-like"/>
</dbReference>
<evidence type="ECO:0000313" key="5">
    <source>
        <dbReference type="Proteomes" id="UP000318693"/>
    </source>
</evidence>
<feature type="transmembrane region" description="Helical" evidence="2">
    <location>
        <begin position="39"/>
        <end position="60"/>
    </location>
</feature>
<feature type="compositionally biased region" description="Basic residues" evidence="1">
    <location>
        <begin position="157"/>
        <end position="166"/>
    </location>
</feature>
<proteinExistence type="predicted"/>
<protein>
    <recommendedName>
        <fullName evidence="3">CBU-0592-like domain-containing protein</fullName>
    </recommendedName>
</protein>
<dbReference type="NCBIfam" id="NF047864">
    <property type="entry name" value="CBU_0592_membra"/>
    <property type="match status" value="1"/>
</dbReference>
<dbReference type="AlphaFoldDB" id="A0A552WJK0"/>
<evidence type="ECO:0000313" key="4">
    <source>
        <dbReference type="EMBL" id="TRW42906.1"/>
    </source>
</evidence>
<sequence length="166" mass="17745">MNDLTATAVAVLGWAGALVSLVTYIMVTRQRLATDTVRYQVLNMTGAALLGVSALANGALPSAVVNVIWVGIGVMAVLAMNRAFLARRLSAGAQRQRQLARAGRARLVAERDRWTALATRRSAGSGHLAHARPGQLRRRPHQPGSSRPAGRRTERTAHRRSAAPVA</sequence>
<feature type="region of interest" description="Disordered" evidence="1">
    <location>
        <begin position="119"/>
        <end position="166"/>
    </location>
</feature>
<comment type="caution">
    <text evidence="4">The sequence shown here is derived from an EMBL/GenBank/DDBJ whole genome shotgun (WGS) entry which is preliminary data.</text>
</comment>
<dbReference type="Pfam" id="PF26604">
    <property type="entry name" value="CBU_0592"/>
    <property type="match status" value="1"/>
</dbReference>
<gene>
    <name evidence="4" type="ORF">FJ693_19765</name>
</gene>
<keyword evidence="2" id="KW-0812">Transmembrane</keyword>
<feature type="transmembrane region" description="Helical" evidence="2">
    <location>
        <begin position="66"/>
        <end position="85"/>
    </location>
</feature>
<dbReference type="RefSeq" id="WP_143420141.1">
    <property type="nucleotide sequence ID" value="NZ_VJXR01000123.1"/>
</dbReference>
<keyword evidence="2" id="KW-0472">Membrane</keyword>
<keyword evidence="2" id="KW-1133">Transmembrane helix</keyword>
<evidence type="ECO:0000256" key="2">
    <source>
        <dbReference type="SAM" id="Phobius"/>
    </source>
</evidence>
<reference evidence="4 5" key="1">
    <citation type="submission" date="2019-07" db="EMBL/GenBank/DDBJ databases">
        <title>Georgenia wutianyii sp. nov. and Georgenia *** sp. nov. isolated from plateau pika (Ochotona curzoniae) in the Qinghai-Tibet plateau of China.</title>
        <authorList>
            <person name="Tian Z."/>
        </authorList>
    </citation>
    <scope>NUCLEOTIDE SEQUENCE [LARGE SCALE GENOMIC DNA]</scope>
    <source>
        <strain evidence="4 5">Z446</strain>
    </source>
</reference>
<name>A0A552WJK0_9MICO</name>
<accession>A0A552WJK0</accession>
<dbReference type="EMBL" id="VJXR01000123">
    <property type="protein sequence ID" value="TRW42906.1"/>
    <property type="molecule type" value="Genomic_DNA"/>
</dbReference>
<feature type="domain" description="CBU-0592-like" evidence="3">
    <location>
        <begin position="10"/>
        <end position="80"/>
    </location>
</feature>
<feature type="transmembrane region" description="Helical" evidence="2">
    <location>
        <begin position="6"/>
        <end position="27"/>
    </location>
</feature>
<evidence type="ECO:0000259" key="3">
    <source>
        <dbReference type="Pfam" id="PF26604"/>
    </source>
</evidence>
<evidence type="ECO:0000256" key="1">
    <source>
        <dbReference type="SAM" id="MobiDB-lite"/>
    </source>
</evidence>
<keyword evidence="5" id="KW-1185">Reference proteome</keyword>
<organism evidence="4 5">
    <name type="scientific">Georgenia yuyongxinii</name>
    <dbReference type="NCBI Taxonomy" id="2589797"/>
    <lineage>
        <taxon>Bacteria</taxon>
        <taxon>Bacillati</taxon>
        <taxon>Actinomycetota</taxon>
        <taxon>Actinomycetes</taxon>
        <taxon>Micrococcales</taxon>
        <taxon>Bogoriellaceae</taxon>
        <taxon>Georgenia</taxon>
    </lineage>
</organism>